<evidence type="ECO:0000313" key="1">
    <source>
        <dbReference type="EMBL" id="RXE55885.1"/>
    </source>
</evidence>
<accession>A0A498H0L7</accession>
<keyword evidence="2" id="KW-1185">Reference proteome</keyword>
<dbReference type="Proteomes" id="UP000290932">
    <property type="component" value="Unassembled WGS sequence"/>
</dbReference>
<sequence length="180" mass="19805">MPGVGELAETLGGIGFACIGCSECCRAVSEDSNLVAVSPREVRTIMAATGMTFDEIAEPYPEFIEDPDGKCYTFAWCIRRRGDACIFLAGGRCTIYSYRPWICRTYPFMLDDEDLLVSPCPGLGAPLSGRDAEEMASVLLERRSAERLEEGHIREHYADATLPRGKRVVIDSEGIKVLDV</sequence>
<evidence type="ECO:0000313" key="2">
    <source>
        <dbReference type="Proteomes" id="UP000290932"/>
    </source>
</evidence>
<organism evidence="1 2">
    <name type="scientific">Methanoculleus taiwanensis</name>
    <dbReference type="NCBI Taxonomy" id="1550565"/>
    <lineage>
        <taxon>Archaea</taxon>
        <taxon>Methanobacteriati</taxon>
        <taxon>Methanobacteriota</taxon>
        <taxon>Stenosarchaea group</taxon>
        <taxon>Methanomicrobia</taxon>
        <taxon>Methanomicrobiales</taxon>
        <taxon>Methanomicrobiaceae</taxon>
        <taxon>Methanoculleus</taxon>
    </lineage>
</organism>
<comment type="caution">
    <text evidence="1">The sequence shown here is derived from an EMBL/GenBank/DDBJ whole genome shotgun (WGS) entry which is preliminary data.</text>
</comment>
<name>A0A498H0L7_9EURY</name>
<evidence type="ECO:0008006" key="3">
    <source>
        <dbReference type="Google" id="ProtNLM"/>
    </source>
</evidence>
<dbReference type="PANTHER" id="PTHR35866">
    <property type="entry name" value="PUTATIVE-RELATED"/>
    <property type="match status" value="1"/>
</dbReference>
<proteinExistence type="predicted"/>
<dbReference type="Pfam" id="PF03692">
    <property type="entry name" value="CxxCxxCC"/>
    <property type="match status" value="1"/>
</dbReference>
<dbReference type="AlphaFoldDB" id="A0A498H0L7"/>
<dbReference type="InterPro" id="IPR005358">
    <property type="entry name" value="Puta_zinc/iron-chelating_dom"/>
</dbReference>
<dbReference type="OrthoDB" id="36424at2157"/>
<gene>
    <name evidence="1" type="ORF">ABH15_06640</name>
</gene>
<dbReference type="RefSeq" id="WP_128693594.1">
    <property type="nucleotide sequence ID" value="NZ_LHQS01000002.1"/>
</dbReference>
<dbReference type="EMBL" id="LHQS01000002">
    <property type="protein sequence ID" value="RXE55885.1"/>
    <property type="molecule type" value="Genomic_DNA"/>
</dbReference>
<dbReference type="PANTHER" id="PTHR35866:SF2">
    <property type="entry name" value="YKGJ FAMILY CYSTEINE CLUSTER PROTEIN"/>
    <property type="match status" value="1"/>
</dbReference>
<protein>
    <recommendedName>
        <fullName evidence="3">Fe-S oxidoreductase</fullName>
    </recommendedName>
</protein>
<reference evidence="1 2" key="1">
    <citation type="journal article" date="2015" name="Int. J. Syst. Evol. Microbiol.">
        <title>Methanoculleus taiwanensis sp. nov., a methanogen isolated from deep marine sediment at the deformation front area near Taiwan.</title>
        <authorList>
            <person name="Weng C.Y."/>
            <person name="Chen S.C."/>
            <person name="Lai M.C."/>
            <person name="Wu S.Y."/>
            <person name="Lin S."/>
            <person name="Yang T.F."/>
            <person name="Chen P.C."/>
        </authorList>
    </citation>
    <scope>NUCLEOTIDE SEQUENCE [LARGE SCALE GENOMIC DNA]</scope>
    <source>
        <strain evidence="1 2">CYW4</strain>
    </source>
</reference>